<dbReference type="InterPro" id="IPR001375">
    <property type="entry name" value="Peptidase_S9_cat"/>
</dbReference>
<comment type="caution">
    <text evidence="4">The sequence shown here is derived from an EMBL/GenBank/DDBJ whole genome shotgun (WGS) entry which is preliminary data.</text>
</comment>
<keyword evidence="1" id="KW-0732">Signal</keyword>
<dbReference type="Pfam" id="PF00326">
    <property type="entry name" value="Peptidase_S9"/>
    <property type="match status" value="1"/>
</dbReference>
<keyword evidence="5" id="KW-1185">Reference proteome</keyword>
<sequence length="642" mass="73912">MKSNSRIIILICFLLLNSLTQAQQPFGNIMEGFPSAIEELFDKGHPQAKVLGPGLFSNSPPLIEQYSLTTNQFAGTQNGSFYIRAADTDSFTWSITPKDGWYWNIDNSLWSPNGQYIIVKQTDDRKVPEIKLSQDNFEKITYKKYSRAGQNIPIEQFYIINPATGAKTAIEQQPNLTYVHVLEWSNASDKLFLIAADRLMKEVHLQMVDANTGKATDMLVEKSDTYLIGLNLLQGYSKRLQDMQVASFWEDKNQFTWMSERSGYNQIYLYDYTGKLIRPLTNFSENGIVSSIQKIDKESRTIYFLAHSDKEHPYSSQLYKTNLKKEEITKVVDTPGIMELFFPYSKDTLWILRSALPKTLQLDRYSPQGKYYDSPWKGNFSSIKENYFNYEYVTTSSADETIKLRPLILKPSNLDESKTYPVVEYIYGGNSYNVVPLNVLDKWLWEMNRLAQEGYIVVFIDGRGTAERGKAFQDFSYGKFGQVELEDHISVLKQLGKDRPYMDMDRIGVIGHSWGGHFALRAVLEAPDFYKAAHLNAPAIEPKEFRVAIEPFMGCLPKNCPERYAMSGILNKLDRLKAPLMIVHGTADDDVPIDESYKLMKFLDQRNYKNYTFVPYDGMGHIVMRNPEWLPNVVRFFEENLK</sequence>
<dbReference type="PANTHER" id="PTHR11731">
    <property type="entry name" value="PROTEASE FAMILY S9B,C DIPEPTIDYL-PEPTIDASE IV-RELATED"/>
    <property type="match status" value="1"/>
</dbReference>
<accession>A0A8J6PVE6</accession>
<dbReference type="SUPFAM" id="SSF82171">
    <property type="entry name" value="DPP6 N-terminal domain-like"/>
    <property type="match status" value="1"/>
</dbReference>
<evidence type="ECO:0000256" key="1">
    <source>
        <dbReference type="SAM" id="SignalP"/>
    </source>
</evidence>
<dbReference type="Gene3D" id="3.40.50.1820">
    <property type="entry name" value="alpha/beta hydrolase"/>
    <property type="match status" value="1"/>
</dbReference>
<dbReference type="Pfam" id="PF00930">
    <property type="entry name" value="DPPIV_N"/>
    <property type="match status" value="1"/>
</dbReference>
<dbReference type="GO" id="GO:0008239">
    <property type="term" value="F:dipeptidyl-peptidase activity"/>
    <property type="evidence" value="ECO:0007669"/>
    <property type="project" value="TreeGrafter"/>
</dbReference>
<feature type="domain" description="Peptidase S9 prolyl oligopeptidase catalytic" evidence="2">
    <location>
        <begin position="445"/>
        <end position="642"/>
    </location>
</feature>
<dbReference type="EMBL" id="JACVXD010000005">
    <property type="protein sequence ID" value="MBD0824450.1"/>
    <property type="molecule type" value="Genomic_DNA"/>
</dbReference>
<evidence type="ECO:0000313" key="4">
    <source>
        <dbReference type="EMBL" id="MBD0824450.1"/>
    </source>
</evidence>
<dbReference type="InterPro" id="IPR002469">
    <property type="entry name" value="Peptidase_S9B_N"/>
</dbReference>
<evidence type="ECO:0000313" key="5">
    <source>
        <dbReference type="Proteomes" id="UP000621516"/>
    </source>
</evidence>
<gene>
    <name evidence="4" type="ORF">ICJ85_10525</name>
</gene>
<evidence type="ECO:0000259" key="2">
    <source>
        <dbReference type="Pfam" id="PF00326"/>
    </source>
</evidence>
<evidence type="ECO:0000259" key="3">
    <source>
        <dbReference type="Pfam" id="PF00930"/>
    </source>
</evidence>
<organism evidence="4 5">
    <name type="scientific">Aestuariibaculum marinum</name>
    <dbReference type="NCBI Taxonomy" id="2683592"/>
    <lineage>
        <taxon>Bacteria</taxon>
        <taxon>Pseudomonadati</taxon>
        <taxon>Bacteroidota</taxon>
        <taxon>Flavobacteriia</taxon>
        <taxon>Flavobacteriales</taxon>
        <taxon>Flavobacteriaceae</taxon>
    </lineage>
</organism>
<dbReference type="RefSeq" id="WP_188223750.1">
    <property type="nucleotide sequence ID" value="NZ_JACVXD010000005.1"/>
</dbReference>
<dbReference type="Gene3D" id="2.140.10.30">
    <property type="entry name" value="Dipeptidylpeptidase IV, N-terminal domain"/>
    <property type="match status" value="1"/>
</dbReference>
<dbReference type="PANTHER" id="PTHR11731:SF193">
    <property type="entry name" value="DIPEPTIDYL PEPTIDASE 9"/>
    <property type="match status" value="1"/>
</dbReference>
<feature type="domain" description="Dipeptidylpeptidase IV N-terminal" evidence="3">
    <location>
        <begin position="109"/>
        <end position="335"/>
    </location>
</feature>
<protein>
    <submittedName>
        <fullName evidence="4">S9 family peptidase</fullName>
    </submittedName>
</protein>
<dbReference type="AlphaFoldDB" id="A0A8J6PVE6"/>
<dbReference type="InterPro" id="IPR029058">
    <property type="entry name" value="AB_hydrolase_fold"/>
</dbReference>
<dbReference type="GO" id="GO:0006508">
    <property type="term" value="P:proteolysis"/>
    <property type="evidence" value="ECO:0007669"/>
    <property type="project" value="InterPro"/>
</dbReference>
<reference evidence="4 5" key="1">
    <citation type="journal article" date="2018" name="J. Microbiol.">
        <title>Aestuariibaculum marinum sp. nov., a marine bacterium isolated from seawater in South Korea.</title>
        <authorList>
            <person name="Choi J."/>
            <person name="Lee D."/>
            <person name="Jang J.H."/>
            <person name="Cha S."/>
            <person name="Seo T."/>
        </authorList>
    </citation>
    <scope>NUCLEOTIDE SEQUENCE [LARGE SCALE GENOMIC DNA]</scope>
    <source>
        <strain evidence="4 5">IP7</strain>
    </source>
</reference>
<feature type="chain" id="PRO_5035282046" evidence="1">
    <location>
        <begin position="23"/>
        <end position="642"/>
    </location>
</feature>
<name>A0A8J6PVE6_9FLAO</name>
<dbReference type="InterPro" id="IPR050278">
    <property type="entry name" value="Serine_Prot_S9B/DPPIV"/>
</dbReference>
<feature type="signal peptide" evidence="1">
    <location>
        <begin position="1"/>
        <end position="22"/>
    </location>
</feature>
<proteinExistence type="predicted"/>
<dbReference type="GO" id="GO:0008236">
    <property type="term" value="F:serine-type peptidase activity"/>
    <property type="evidence" value="ECO:0007669"/>
    <property type="project" value="InterPro"/>
</dbReference>
<dbReference type="SUPFAM" id="SSF53474">
    <property type="entry name" value="alpha/beta-Hydrolases"/>
    <property type="match status" value="1"/>
</dbReference>
<dbReference type="Proteomes" id="UP000621516">
    <property type="component" value="Unassembled WGS sequence"/>
</dbReference>